<dbReference type="EMBL" id="JANDBD010000011">
    <property type="protein sequence ID" value="MCP9275280.1"/>
    <property type="molecule type" value="Genomic_DNA"/>
</dbReference>
<dbReference type="CDD" id="cd03801">
    <property type="entry name" value="GT4_PimA-like"/>
    <property type="match status" value="1"/>
</dbReference>
<dbReference type="Pfam" id="PF13692">
    <property type="entry name" value="Glyco_trans_1_4"/>
    <property type="match status" value="1"/>
</dbReference>
<evidence type="ECO:0000256" key="2">
    <source>
        <dbReference type="ARBA" id="ARBA00022679"/>
    </source>
</evidence>
<evidence type="ECO:0000256" key="1">
    <source>
        <dbReference type="ARBA" id="ARBA00022676"/>
    </source>
</evidence>
<dbReference type="Gene3D" id="3.40.50.2000">
    <property type="entry name" value="Glycogen Phosphorylase B"/>
    <property type="match status" value="2"/>
</dbReference>
<organism evidence="4 5">
    <name type="scientific">Mycolicibacterium arenosum</name>
    <dbReference type="NCBI Taxonomy" id="2952157"/>
    <lineage>
        <taxon>Bacteria</taxon>
        <taxon>Bacillati</taxon>
        <taxon>Actinomycetota</taxon>
        <taxon>Actinomycetes</taxon>
        <taxon>Mycobacteriales</taxon>
        <taxon>Mycobacteriaceae</taxon>
        <taxon>Mycolicibacterium</taxon>
    </lineage>
</organism>
<comment type="caution">
    <text evidence="4">The sequence shown here is derived from an EMBL/GenBank/DDBJ whole genome shotgun (WGS) entry which is preliminary data.</text>
</comment>
<dbReference type="SUPFAM" id="SSF53756">
    <property type="entry name" value="UDP-Glycosyltransferase/glycogen phosphorylase"/>
    <property type="match status" value="1"/>
</dbReference>
<dbReference type="PANTHER" id="PTHR12526:SF634">
    <property type="entry name" value="BLL3361 PROTEIN"/>
    <property type="match status" value="1"/>
</dbReference>
<keyword evidence="5" id="KW-1185">Reference proteome</keyword>
<dbReference type="InterPro" id="IPR028098">
    <property type="entry name" value="Glyco_trans_4-like_N"/>
</dbReference>
<name>A0ABT1M9P8_9MYCO</name>
<keyword evidence="1" id="KW-0328">Glycosyltransferase</keyword>
<gene>
    <name evidence="4" type="ORF">NM203_24130</name>
</gene>
<protein>
    <submittedName>
        <fullName evidence="4">Glycosyltransferase family 4 protein</fullName>
    </submittedName>
</protein>
<keyword evidence="2" id="KW-0808">Transferase</keyword>
<feature type="domain" description="Glycosyltransferase subfamily 4-like N-terminal" evidence="3">
    <location>
        <begin position="31"/>
        <end position="178"/>
    </location>
</feature>
<sequence>MNSIDSLSLPSDYGKYDDDVMVVGPGARFLSGIGYHTASMVNAFAKCGHSVSALLIRDLCPRWLYPGRDRIGNHGIDVLRLAEVPISESLDWYWGPSILRSIAFLRSRRPRVVILQWWTAVTAHTYLLLALLGRLQGASVVIEMHEITDVGEASIPFVSAYAKGMMRLIARLTNGVVVHSNTDIGTMQTAYPTLAQLPVSVVFPGPLKHSEHREHVTSTVEGGGTGSEITRFLFFGIIRSYKGIDELAAAFTSLVDDGEAVHLTVAGEAWADAEAALSVIRKVESRHYRIVSGYIPDEEVTQLFESTDIVVAPYRRASASGPVNLTMEAGLPLVTTRVPALEEACRDYRGVLFAAVEDPDDLRAVMKRAMGMVGSRFHNPHGWDANATEYFEFFDRLMTRDIDSSDLTASRTT</sequence>
<proteinExistence type="predicted"/>
<evidence type="ECO:0000259" key="3">
    <source>
        <dbReference type="Pfam" id="PF13579"/>
    </source>
</evidence>
<reference evidence="4 5" key="1">
    <citation type="submission" date="2022-06" db="EMBL/GenBank/DDBJ databases">
        <title>Mycolicibacterium sp. CAU 1645 isolated from seawater.</title>
        <authorList>
            <person name="Kim W."/>
        </authorList>
    </citation>
    <scope>NUCLEOTIDE SEQUENCE [LARGE SCALE GENOMIC DNA]</scope>
    <source>
        <strain evidence="4 5">CAU 1645</strain>
    </source>
</reference>
<dbReference type="Pfam" id="PF13579">
    <property type="entry name" value="Glyco_trans_4_4"/>
    <property type="match status" value="1"/>
</dbReference>
<evidence type="ECO:0000313" key="5">
    <source>
        <dbReference type="Proteomes" id="UP001651690"/>
    </source>
</evidence>
<accession>A0ABT1M9P8</accession>
<dbReference type="PANTHER" id="PTHR12526">
    <property type="entry name" value="GLYCOSYLTRANSFERASE"/>
    <property type="match status" value="1"/>
</dbReference>
<dbReference type="Proteomes" id="UP001651690">
    <property type="component" value="Unassembled WGS sequence"/>
</dbReference>
<evidence type="ECO:0000313" key="4">
    <source>
        <dbReference type="EMBL" id="MCP9275280.1"/>
    </source>
</evidence>
<dbReference type="RefSeq" id="WP_255063091.1">
    <property type="nucleotide sequence ID" value="NZ_JANDBD010000011.1"/>
</dbReference>